<evidence type="ECO:0000256" key="1">
    <source>
        <dbReference type="PIRSR" id="PIRSR613078-1"/>
    </source>
</evidence>
<dbReference type="Pfam" id="PF00300">
    <property type="entry name" value="His_Phos_1"/>
    <property type="match status" value="1"/>
</dbReference>
<dbReference type="PRINTS" id="PR00991">
    <property type="entry name" value="6PFRUCTKNASE"/>
</dbReference>
<dbReference type="GO" id="GO:0005524">
    <property type="term" value="F:ATP binding"/>
    <property type="evidence" value="ECO:0007669"/>
    <property type="project" value="InterPro"/>
</dbReference>
<dbReference type="SMART" id="SM00855">
    <property type="entry name" value="PGAM"/>
    <property type="match status" value="1"/>
</dbReference>
<sequence>MMTLYMMRHGETDYNAQRRFYGSSDVPLNAKGRQQAIAMAEQVVAVPIERVYVSSLRRTQETAELVFGGAYALEVVKDWDEKGFGAWEGLTADQIEAAYPSQWLAWLERPFDVTPPAAEPFHQFRERVQAAARALNLGASSASVAIVGHLGVLRLLYQELVDPAAVFWEIDFPQGQVICLHQDDKGQWSCQSLAGVN</sequence>
<evidence type="ECO:0000256" key="2">
    <source>
        <dbReference type="PIRSR" id="PIRSR613078-2"/>
    </source>
</evidence>
<dbReference type="GO" id="GO:0016791">
    <property type="term" value="F:phosphatase activity"/>
    <property type="evidence" value="ECO:0007669"/>
    <property type="project" value="TreeGrafter"/>
</dbReference>
<organism evidence="3 4">
    <name type="scientific">Streptococcus ovuberis</name>
    <dbReference type="NCBI Taxonomy" id="1936207"/>
    <lineage>
        <taxon>Bacteria</taxon>
        <taxon>Bacillati</taxon>
        <taxon>Bacillota</taxon>
        <taxon>Bacilli</taxon>
        <taxon>Lactobacillales</taxon>
        <taxon>Streptococcaceae</taxon>
        <taxon>Streptococcus</taxon>
    </lineage>
</organism>
<dbReference type="InterPro" id="IPR050275">
    <property type="entry name" value="PGM_Phosphatase"/>
</dbReference>
<comment type="caution">
    <text evidence="3">The sequence shown here is derived from an EMBL/GenBank/DDBJ whole genome shotgun (WGS) entry which is preliminary data.</text>
</comment>
<protein>
    <submittedName>
        <fullName evidence="3">Histidine phosphatase family protein</fullName>
    </submittedName>
</protein>
<dbReference type="PANTHER" id="PTHR48100">
    <property type="entry name" value="BROAD-SPECIFICITY PHOSPHATASE YOR283W-RELATED"/>
    <property type="match status" value="1"/>
</dbReference>
<dbReference type="CDD" id="cd07067">
    <property type="entry name" value="HP_PGM_like"/>
    <property type="match status" value="1"/>
</dbReference>
<dbReference type="InterPro" id="IPR001345">
    <property type="entry name" value="PG/BPGM_mutase_AS"/>
</dbReference>
<feature type="active site" description="Tele-phosphohistidine intermediate" evidence="1">
    <location>
        <position position="9"/>
    </location>
</feature>
<dbReference type="SUPFAM" id="SSF53254">
    <property type="entry name" value="Phosphoglycerate mutase-like"/>
    <property type="match status" value="1"/>
</dbReference>
<name>A0A7X6S0S9_9STRE</name>
<dbReference type="InterPro" id="IPR029033">
    <property type="entry name" value="His_PPase_superfam"/>
</dbReference>
<proteinExistence type="predicted"/>
<dbReference type="Proteomes" id="UP000522720">
    <property type="component" value="Unassembled WGS sequence"/>
</dbReference>
<evidence type="ECO:0000313" key="4">
    <source>
        <dbReference type="Proteomes" id="UP000522720"/>
    </source>
</evidence>
<dbReference type="PROSITE" id="PS00175">
    <property type="entry name" value="PG_MUTASE"/>
    <property type="match status" value="1"/>
</dbReference>
<dbReference type="InterPro" id="IPR003094">
    <property type="entry name" value="6Pfruct_kin"/>
</dbReference>
<evidence type="ECO:0000313" key="3">
    <source>
        <dbReference type="EMBL" id="NKZ20419.1"/>
    </source>
</evidence>
<feature type="binding site" evidence="2">
    <location>
        <position position="58"/>
    </location>
    <ligand>
        <name>substrate</name>
    </ligand>
</feature>
<dbReference type="RefSeq" id="WP_168549176.1">
    <property type="nucleotide sequence ID" value="NZ_JAAXPR010000009.1"/>
</dbReference>
<dbReference type="EMBL" id="JAAXPR010000009">
    <property type="protein sequence ID" value="NKZ20419.1"/>
    <property type="molecule type" value="Genomic_DNA"/>
</dbReference>
<dbReference type="GO" id="GO:0006003">
    <property type="term" value="P:fructose 2,6-bisphosphate metabolic process"/>
    <property type="evidence" value="ECO:0007669"/>
    <property type="project" value="InterPro"/>
</dbReference>
<reference evidence="3 4" key="1">
    <citation type="submission" date="2020-04" db="EMBL/GenBank/DDBJ databases">
        <title>MicrobeNet Type strains.</title>
        <authorList>
            <person name="Nicholson A.C."/>
        </authorList>
    </citation>
    <scope>NUCLEOTIDE SEQUENCE [LARGE SCALE GENOMIC DNA]</scope>
    <source>
        <strain evidence="3 4">CCUG 69612</strain>
    </source>
</reference>
<keyword evidence="4" id="KW-1185">Reference proteome</keyword>
<feature type="active site" description="Proton donor/acceptor" evidence="1">
    <location>
        <position position="81"/>
    </location>
</feature>
<dbReference type="InterPro" id="IPR013078">
    <property type="entry name" value="His_Pase_superF_clade-1"/>
</dbReference>
<dbReference type="AlphaFoldDB" id="A0A7X6S0S9"/>
<feature type="binding site" evidence="2">
    <location>
        <begin position="8"/>
        <end position="15"/>
    </location>
    <ligand>
        <name>substrate</name>
    </ligand>
</feature>
<dbReference type="Gene3D" id="3.40.50.1240">
    <property type="entry name" value="Phosphoglycerate mutase-like"/>
    <property type="match status" value="1"/>
</dbReference>
<gene>
    <name evidence="3" type="ORF">HF992_06095</name>
</gene>
<dbReference type="PIRSF" id="PIRSF000709">
    <property type="entry name" value="6PFK_2-Ptase"/>
    <property type="match status" value="1"/>
</dbReference>
<accession>A0A7X6S0S9</accession>